<comment type="similarity">
    <text evidence="6">Belongs to the RuvA family.</text>
</comment>
<dbReference type="Pfam" id="PF14520">
    <property type="entry name" value="HHH_5"/>
    <property type="match status" value="1"/>
</dbReference>
<keyword evidence="4 6" id="KW-0233">DNA recombination</keyword>
<dbReference type="RefSeq" id="WP_062421180.1">
    <property type="nucleotide sequence ID" value="NZ_BBYA01000008.1"/>
</dbReference>
<dbReference type="InterPro" id="IPR012340">
    <property type="entry name" value="NA-bd_OB-fold"/>
</dbReference>
<dbReference type="InterPro" id="IPR000085">
    <property type="entry name" value="RuvA"/>
</dbReference>
<dbReference type="GO" id="GO:0005737">
    <property type="term" value="C:cytoplasm"/>
    <property type="evidence" value="ECO:0007669"/>
    <property type="project" value="UniProtKB-SubCell"/>
</dbReference>
<dbReference type="Pfam" id="PF07499">
    <property type="entry name" value="RuvA_C"/>
    <property type="match status" value="1"/>
</dbReference>
<evidence type="ECO:0000256" key="1">
    <source>
        <dbReference type="ARBA" id="ARBA00022490"/>
    </source>
</evidence>
<comment type="domain">
    <text evidence="6">Has three domains with a flexible linker between the domains II and III and assumes an 'L' shape. Domain III is highly mobile and contacts RuvB.</text>
</comment>
<dbReference type="GO" id="GO:0006281">
    <property type="term" value="P:DNA repair"/>
    <property type="evidence" value="ECO:0007669"/>
    <property type="project" value="UniProtKB-UniRule"/>
</dbReference>
<comment type="caution">
    <text evidence="8">The sequence shown here is derived from an EMBL/GenBank/DDBJ whole genome shotgun (WGS) entry which is preliminary data.</text>
</comment>
<dbReference type="SUPFAM" id="SSF46929">
    <property type="entry name" value="DNA helicase RuvA subunit, C-terminal domain"/>
    <property type="match status" value="1"/>
</dbReference>
<evidence type="ECO:0000256" key="5">
    <source>
        <dbReference type="ARBA" id="ARBA00023204"/>
    </source>
</evidence>
<dbReference type="InterPro" id="IPR010994">
    <property type="entry name" value="RuvA_2-like"/>
</dbReference>
<dbReference type="SUPFAM" id="SSF47781">
    <property type="entry name" value="RuvA domain 2-like"/>
    <property type="match status" value="1"/>
</dbReference>
<dbReference type="GO" id="GO:0009379">
    <property type="term" value="C:Holliday junction helicase complex"/>
    <property type="evidence" value="ECO:0007669"/>
    <property type="project" value="InterPro"/>
</dbReference>
<dbReference type="SUPFAM" id="SSF50249">
    <property type="entry name" value="Nucleic acid-binding proteins"/>
    <property type="match status" value="1"/>
</dbReference>
<dbReference type="GO" id="GO:0048476">
    <property type="term" value="C:Holliday junction resolvase complex"/>
    <property type="evidence" value="ECO:0007669"/>
    <property type="project" value="UniProtKB-UniRule"/>
</dbReference>
<protein>
    <recommendedName>
        <fullName evidence="6">Holliday junction branch migration complex subunit RuvA</fullName>
    </recommendedName>
</protein>
<dbReference type="OrthoDB" id="5293449at2"/>
<dbReference type="STRING" id="229920.ADM99_06575"/>
<feature type="region of interest" description="Domain III" evidence="6">
    <location>
        <begin position="144"/>
        <end position="192"/>
    </location>
</feature>
<evidence type="ECO:0000256" key="6">
    <source>
        <dbReference type="HAMAP-Rule" id="MF_00031"/>
    </source>
</evidence>
<feature type="domain" description="Helix-hairpin-helix DNA-binding motif class 1" evidence="7">
    <location>
        <begin position="107"/>
        <end position="126"/>
    </location>
</feature>
<keyword evidence="2 6" id="KW-0227">DNA damage</keyword>
<dbReference type="HAMAP" id="MF_00031">
    <property type="entry name" value="DNA_HJ_migration_RuvA"/>
    <property type="match status" value="1"/>
</dbReference>
<dbReference type="GO" id="GO:0009378">
    <property type="term" value="F:four-way junction helicase activity"/>
    <property type="evidence" value="ECO:0007669"/>
    <property type="project" value="InterPro"/>
</dbReference>
<dbReference type="CDD" id="cd14332">
    <property type="entry name" value="UBA_RuvA_C"/>
    <property type="match status" value="1"/>
</dbReference>
<evidence type="ECO:0000313" key="8">
    <source>
        <dbReference type="EMBL" id="KPL72740.1"/>
    </source>
</evidence>
<dbReference type="Pfam" id="PF01330">
    <property type="entry name" value="RuvA_N"/>
    <property type="match status" value="1"/>
</dbReference>
<dbReference type="SMART" id="SM00278">
    <property type="entry name" value="HhH1"/>
    <property type="match status" value="2"/>
</dbReference>
<dbReference type="GO" id="GO:0005524">
    <property type="term" value="F:ATP binding"/>
    <property type="evidence" value="ECO:0007669"/>
    <property type="project" value="InterPro"/>
</dbReference>
<dbReference type="InterPro" id="IPR013849">
    <property type="entry name" value="DNA_helicase_Holl-junc_RuvA_I"/>
</dbReference>
<comment type="subcellular location">
    <subcellularLocation>
        <location evidence="6">Cytoplasm</location>
    </subcellularLocation>
</comment>
<dbReference type="AlphaFoldDB" id="A0A0P6WRK6"/>
<dbReference type="Gene3D" id="1.10.150.20">
    <property type="entry name" value="5' to 3' exonuclease, C-terminal subdomain"/>
    <property type="match status" value="1"/>
</dbReference>
<dbReference type="Proteomes" id="UP000050430">
    <property type="component" value="Unassembled WGS sequence"/>
</dbReference>
<comment type="caution">
    <text evidence="6">Lacks conserved residue(s) required for the propagation of feature annotation.</text>
</comment>
<sequence length="192" mass="20655">MIAAVRGEVIGKGDDHLIVETGGVGFKIFTTQDYALRTVIGDPVLLFTHLVVREDALTLFGFETEELRDLFILLLGVNGVGPRIALAILSSMSPDAIRRSVLSEQADLFTRVPGVGKKTAQQILLHLQGKIKGEMAPGREPGTIEIDAQVLDALTGLGYSVVEAQAAIQSIPRGSASDVETRLRLALQYFSN</sequence>
<feature type="domain" description="Helix-hairpin-helix DNA-binding motif class 1" evidence="7">
    <location>
        <begin position="72"/>
        <end position="91"/>
    </location>
</feature>
<evidence type="ECO:0000256" key="3">
    <source>
        <dbReference type="ARBA" id="ARBA00023125"/>
    </source>
</evidence>
<keyword evidence="9" id="KW-1185">Reference proteome</keyword>
<dbReference type="EMBL" id="LGCK01000007">
    <property type="protein sequence ID" value="KPL72740.1"/>
    <property type="molecule type" value="Genomic_DNA"/>
</dbReference>
<dbReference type="Gene3D" id="1.10.8.10">
    <property type="entry name" value="DNA helicase RuvA subunit, C-terminal domain"/>
    <property type="match status" value="1"/>
</dbReference>
<dbReference type="InterPro" id="IPR003583">
    <property type="entry name" value="Hlx-hairpin-Hlx_DNA-bd_motif"/>
</dbReference>
<dbReference type="Gene3D" id="2.40.50.140">
    <property type="entry name" value="Nucleic acid-binding proteins"/>
    <property type="match status" value="1"/>
</dbReference>
<dbReference type="NCBIfam" id="TIGR00084">
    <property type="entry name" value="ruvA"/>
    <property type="match status" value="1"/>
</dbReference>
<evidence type="ECO:0000259" key="7">
    <source>
        <dbReference type="SMART" id="SM00278"/>
    </source>
</evidence>
<gene>
    <name evidence="6" type="primary">ruvA</name>
    <name evidence="8" type="ORF">ADM99_06575</name>
</gene>
<dbReference type="InterPro" id="IPR011114">
    <property type="entry name" value="RuvA_C"/>
</dbReference>
<accession>A0A0P6WRK6</accession>
<reference evidence="8 9" key="1">
    <citation type="submission" date="2015-07" db="EMBL/GenBank/DDBJ databases">
        <title>Genome sequence of Leptolinea tardivitalis DSM 16556.</title>
        <authorList>
            <person name="Hemp J."/>
            <person name="Ward L.M."/>
            <person name="Pace L.A."/>
            <person name="Fischer W.W."/>
        </authorList>
    </citation>
    <scope>NUCLEOTIDE SEQUENCE [LARGE SCALE GENOMIC DNA]</scope>
    <source>
        <strain evidence="8 9">YMTK-2</strain>
    </source>
</reference>
<keyword evidence="3 6" id="KW-0238">DNA-binding</keyword>
<keyword evidence="1 6" id="KW-0963">Cytoplasm</keyword>
<proteinExistence type="inferred from homology"/>
<dbReference type="PATRIC" id="fig|229920.5.peg.1286"/>
<dbReference type="InterPro" id="IPR036267">
    <property type="entry name" value="RuvA_C_sf"/>
</dbReference>
<keyword evidence="5 6" id="KW-0234">DNA repair</keyword>
<comment type="subunit">
    <text evidence="6">Homotetramer. Forms an RuvA(8)-RuvB(12)-Holliday junction (HJ) complex. HJ DNA is sandwiched between 2 RuvA tetramers; dsDNA enters through RuvA and exits via RuvB. An RuvB hexamer assembles on each DNA strand where it exits the tetramer. Each RuvB hexamer is contacted by two RuvA subunits (via domain III) on 2 adjacent RuvB subunits; this complex drives branch migration. In the full resolvosome a probable DNA-RuvA(4)-RuvB(12)-RuvC(2) complex forms which resolves the HJ.</text>
</comment>
<dbReference type="GO" id="GO:0006310">
    <property type="term" value="P:DNA recombination"/>
    <property type="evidence" value="ECO:0007669"/>
    <property type="project" value="UniProtKB-UniRule"/>
</dbReference>
<name>A0A0P6WRK6_9CHLR</name>
<evidence type="ECO:0000313" key="9">
    <source>
        <dbReference type="Proteomes" id="UP000050430"/>
    </source>
</evidence>
<comment type="function">
    <text evidence="6">The RuvA-RuvB-RuvC complex processes Holliday junction (HJ) DNA during genetic recombination and DNA repair, while the RuvA-RuvB complex plays an important role in the rescue of blocked DNA replication forks via replication fork reversal (RFR). RuvA specifically binds to HJ cruciform DNA, conferring on it an open structure. The RuvB hexamer acts as an ATP-dependent pump, pulling dsDNA into and through the RuvAB complex. HJ branch migration allows RuvC to scan DNA until it finds its consensus sequence, where it cleaves and resolves the cruciform DNA.</text>
</comment>
<evidence type="ECO:0000256" key="4">
    <source>
        <dbReference type="ARBA" id="ARBA00023172"/>
    </source>
</evidence>
<evidence type="ECO:0000256" key="2">
    <source>
        <dbReference type="ARBA" id="ARBA00022763"/>
    </source>
</evidence>
<organism evidence="8 9">
    <name type="scientific">Leptolinea tardivitalis</name>
    <dbReference type="NCBI Taxonomy" id="229920"/>
    <lineage>
        <taxon>Bacteria</taxon>
        <taxon>Bacillati</taxon>
        <taxon>Chloroflexota</taxon>
        <taxon>Anaerolineae</taxon>
        <taxon>Anaerolineales</taxon>
        <taxon>Anaerolineaceae</taxon>
        <taxon>Leptolinea</taxon>
    </lineage>
</organism>
<dbReference type="GO" id="GO:0000400">
    <property type="term" value="F:four-way junction DNA binding"/>
    <property type="evidence" value="ECO:0007669"/>
    <property type="project" value="UniProtKB-UniRule"/>
</dbReference>